<dbReference type="SUPFAM" id="SSF53474">
    <property type="entry name" value="alpha/beta-Hydrolases"/>
    <property type="match status" value="1"/>
</dbReference>
<dbReference type="AlphaFoldDB" id="A0A652YV49"/>
<sequence length="293" mass="31375">MATDQLQTVVLHGDQLKYVDQGKGPVVVLIHGLLGAHTNWEPQIETLSRRYRVIAPDLFGHGASDKPASDYSLSAHAATVRDLLEALDIPSATLVGHSLGGGVAMQAMYLFPDRVERLCLVASGGLGPEVSPLLRAATLPGSELVLPVLASKTLTDVTDKALELFNKIGLFKLGASASEARKSLATVSDAATRQAFLATARSVINYQGQTVAATPHFAKFQNLQALLVWGAEDTIIPNAHTENARAELPLGRVEIFPRAGHFPHLDYPDRFDRVFTEFMTDCGVGFGPKAVTG</sequence>
<dbReference type="InterPro" id="IPR050266">
    <property type="entry name" value="AB_hydrolase_sf"/>
</dbReference>
<comment type="caution">
    <text evidence="2">The sequence shown here is derived from an EMBL/GenBank/DDBJ whole genome shotgun (WGS) entry which is preliminary data.</text>
</comment>
<dbReference type="EMBL" id="VNIQ01000002">
    <property type="protein sequence ID" value="TYQ06814.1"/>
    <property type="molecule type" value="Genomic_DNA"/>
</dbReference>
<dbReference type="GO" id="GO:0046464">
    <property type="term" value="P:acylglycerol catabolic process"/>
    <property type="evidence" value="ECO:0007669"/>
    <property type="project" value="TreeGrafter"/>
</dbReference>
<dbReference type="GO" id="GO:0016020">
    <property type="term" value="C:membrane"/>
    <property type="evidence" value="ECO:0007669"/>
    <property type="project" value="TreeGrafter"/>
</dbReference>
<dbReference type="InterPro" id="IPR029058">
    <property type="entry name" value="AB_hydrolase_fold"/>
</dbReference>
<dbReference type="PANTHER" id="PTHR43798:SF33">
    <property type="entry name" value="HYDROLASE, PUTATIVE (AFU_ORTHOLOGUE AFUA_2G14860)-RELATED"/>
    <property type="match status" value="1"/>
</dbReference>
<gene>
    <name evidence="2" type="ORF">FNL38_102958</name>
</gene>
<evidence type="ECO:0000259" key="1">
    <source>
        <dbReference type="Pfam" id="PF00561"/>
    </source>
</evidence>
<dbReference type="GO" id="GO:0047372">
    <property type="term" value="F:monoacylglycerol lipase activity"/>
    <property type="evidence" value="ECO:0007669"/>
    <property type="project" value="TreeGrafter"/>
</dbReference>
<dbReference type="Pfam" id="PF00561">
    <property type="entry name" value="Abhydrolase_1"/>
    <property type="match status" value="1"/>
</dbReference>
<accession>A0A652YV49</accession>
<dbReference type="PANTHER" id="PTHR43798">
    <property type="entry name" value="MONOACYLGLYCEROL LIPASE"/>
    <property type="match status" value="1"/>
</dbReference>
<organism evidence="2">
    <name type="scientific">Nocardia globerula</name>
    <dbReference type="NCBI Taxonomy" id="1818"/>
    <lineage>
        <taxon>Bacteria</taxon>
        <taxon>Bacillati</taxon>
        <taxon>Actinomycetota</taxon>
        <taxon>Actinomycetes</taxon>
        <taxon>Mycobacteriales</taxon>
        <taxon>Nocardiaceae</taxon>
        <taxon>Nocardia</taxon>
    </lineage>
</organism>
<protein>
    <submittedName>
        <fullName evidence="2">Pimeloyl-ACP methyl ester carboxylesterase</fullName>
    </submittedName>
</protein>
<reference evidence="2" key="1">
    <citation type="submission" date="2019-07" db="EMBL/GenBank/DDBJ databases">
        <title>Genomic Encyclopedia of Type Strains, Phase IV (KMG-IV): sequencing the most valuable type-strain genomes for metagenomic binning, comparative biology and taxonomic classification.</title>
        <authorList>
            <person name="Goeker M."/>
        </authorList>
    </citation>
    <scope>NUCLEOTIDE SEQUENCE</scope>
    <source>
        <strain evidence="2">DSM 44596</strain>
    </source>
</reference>
<dbReference type="InterPro" id="IPR000073">
    <property type="entry name" value="AB_hydrolase_1"/>
</dbReference>
<name>A0A652YV49_NOCGL</name>
<evidence type="ECO:0000313" key="2">
    <source>
        <dbReference type="EMBL" id="TYQ06814.1"/>
    </source>
</evidence>
<dbReference type="Gene3D" id="3.40.50.1820">
    <property type="entry name" value="alpha/beta hydrolase"/>
    <property type="match status" value="1"/>
</dbReference>
<dbReference type="PRINTS" id="PR00111">
    <property type="entry name" value="ABHYDROLASE"/>
</dbReference>
<proteinExistence type="predicted"/>
<feature type="domain" description="AB hydrolase-1" evidence="1">
    <location>
        <begin position="25"/>
        <end position="266"/>
    </location>
</feature>